<proteinExistence type="predicted"/>
<dbReference type="AlphaFoldDB" id="A0AA35V100"/>
<name>A0AA35V100_METCP</name>
<dbReference type="EMBL" id="OX458332">
    <property type="protein sequence ID" value="CAI8722451.1"/>
    <property type="molecule type" value="Genomic_DNA"/>
</dbReference>
<dbReference type="Proteomes" id="UP001158598">
    <property type="component" value="Chromosome"/>
</dbReference>
<gene>
    <name evidence="1" type="ORF">MCNOR_0117</name>
</gene>
<evidence type="ECO:0000313" key="1">
    <source>
        <dbReference type="EMBL" id="CAI8722451.1"/>
    </source>
</evidence>
<accession>A0AA35V100</accession>
<organism evidence="1 2">
    <name type="scientific">Methylococcus capsulatus</name>
    <dbReference type="NCBI Taxonomy" id="414"/>
    <lineage>
        <taxon>Bacteria</taxon>
        <taxon>Pseudomonadati</taxon>
        <taxon>Pseudomonadota</taxon>
        <taxon>Gammaproteobacteria</taxon>
        <taxon>Methylococcales</taxon>
        <taxon>Methylococcaceae</taxon>
        <taxon>Methylococcus</taxon>
    </lineage>
</organism>
<sequence>MGKLRNQMVHEYIEDPAVRARSEDQREKMRLWPLNLRLALLYCYR</sequence>
<evidence type="ECO:0000313" key="2">
    <source>
        <dbReference type="Proteomes" id="UP001158598"/>
    </source>
</evidence>
<reference evidence="1" key="1">
    <citation type="submission" date="2023-03" db="EMBL/GenBank/DDBJ databases">
        <authorList>
            <person name="Pearce D."/>
        </authorList>
    </citation>
    <scope>NUCLEOTIDE SEQUENCE</scope>
    <source>
        <strain evidence="1">Mc</strain>
    </source>
</reference>
<protein>
    <submittedName>
        <fullName evidence="1">Uncharacterized protein</fullName>
    </submittedName>
</protein>